<dbReference type="PROSITE" id="PS50110">
    <property type="entry name" value="RESPONSE_REGULATORY"/>
    <property type="match status" value="1"/>
</dbReference>
<gene>
    <name evidence="4" type="ORF">M124_1249</name>
</gene>
<dbReference type="EMBL" id="JGCY01000255">
    <property type="protein sequence ID" value="EXY74931.1"/>
    <property type="molecule type" value="Genomic_DNA"/>
</dbReference>
<dbReference type="GO" id="GO:0000160">
    <property type="term" value="P:phosphorelay signal transduction system"/>
    <property type="evidence" value="ECO:0007669"/>
    <property type="project" value="InterPro"/>
</dbReference>
<dbReference type="PANTHER" id="PTHR44591:SF3">
    <property type="entry name" value="RESPONSE REGULATORY DOMAIN-CONTAINING PROTEIN"/>
    <property type="match status" value="1"/>
</dbReference>
<dbReference type="RefSeq" id="WP_016267084.1">
    <property type="nucleotide sequence ID" value="NZ_JGCY01000255.1"/>
</dbReference>
<dbReference type="Gene3D" id="3.40.50.2300">
    <property type="match status" value="1"/>
</dbReference>
<feature type="modified residue" description="4-aspartylphosphate" evidence="2">
    <location>
        <position position="57"/>
    </location>
</feature>
<evidence type="ECO:0000256" key="2">
    <source>
        <dbReference type="PROSITE-ProRule" id="PRU00169"/>
    </source>
</evidence>
<dbReference type="Proteomes" id="UP000020529">
    <property type="component" value="Unassembled WGS sequence"/>
</dbReference>
<dbReference type="CDD" id="cd00156">
    <property type="entry name" value="REC"/>
    <property type="match status" value="1"/>
</dbReference>
<dbReference type="SUPFAM" id="SSF52172">
    <property type="entry name" value="CheY-like"/>
    <property type="match status" value="1"/>
</dbReference>
<keyword evidence="1 2" id="KW-0597">Phosphoprotein</keyword>
<dbReference type="PANTHER" id="PTHR44591">
    <property type="entry name" value="STRESS RESPONSE REGULATOR PROTEIN 1"/>
    <property type="match status" value="1"/>
</dbReference>
<reference evidence="4 5" key="1">
    <citation type="submission" date="2014-02" db="EMBL/GenBank/DDBJ databases">
        <authorList>
            <person name="Sears C."/>
            <person name="Carroll K."/>
            <person name="Sack B.R."/>
            <person name="Qadri F."/>
            <person name="Myers L.L."/>
            <person name="Chung G.-T."/>
            <person name="Escheverria P."/>
            <person name="Fraser C.M."/>
            <person name="Sadzewicz L."/>
            <person name="Shefchek K.A."/>
            <person name="Tallon L."/>
            <person name="Das S.P."/>
            <person name="Daugherty S."/>
            <person name="Mongodin E.F."/>
        </authorList>
    </citation>
    <scope>NUCLEOTIDE SEQUENCE [LARGE SCALE GENOMIC DNA]</scope>
    <source>
        <strain evidence="5">3988T(B)14</strain>
    </source>
</reference>
<protein>
    <submittedName>
        <fullName evidence="4">Response regulator</fullName>
    </submittedName>
</protein>
<dbReference type="PATRIC" id="fig|1339315.3.peg.2031"/>
<sequence>MISREPEILIVDDVEVAANDFAALIKANLRFNVIAVSTSVEAIEVVKKHNIRVVVLDQVMPGKKGTDLYKEIKNINPSIKAIMLTGEASSDEVGLAMRLGFSNYLNKGEILKLPEIVLSLYIQYEIDILKKYSLEKSVLLYRDWKQLFSIKYLLINVFPINGDIIREEEKEVVLDIVVGQDIEDAKRYKYEDTIKLESSLESKLQAEMNLSAVGIREMKSKINSELVSKYSKSYTFASEYVKESQQKFRLPEQPVNPDVKYILRRVIERSPVYKEFRVIIARQCLLCKDVKIYTTVVSKQTNQFASKQIDYFSDNTHVVTNLGIHGVYEN</sequence>
<dbReference type="InterPro" id="IPR050595">
    <property type="entry name" value="Bact_response_regulator"/>
</dbReference>
<evidence type="ECO:0000313" key="4">
    <source>
        <dbReference type="EMBL" id="EXY74931.1"/>
    </source>
</evidence>
<feature type="domain" description="Response regulatory" evidence="3">
    <location>
        <begin position="7"/>
        <end position="122"/>
    </location>
</feature>
<organism evidence="4 5">
    <name type="scientific">Bacteroides fragilis str. 3988T(B)14</name>
    <dbReference type="NCBI Taxonomy" id="1339315"/>
    <lineage>
        <taxon>Bacteria</taxon>
        <taxon>Pseudomonadati</taxon>
        <taxon>Bacteroidota</taxon>
        <taxon>Bacteroidia</taxon>
        <taxon>Bacteroidales</taxon>
        <taxon>Bacteroidaceae</taxon>
        <taxon>Bacteroides</taxon>
    </lineage>
</organism>
<accession>A0A015TVZ0</accession>
<dbReference type="AlphaFoldDB" id="A0A015TVZ0"/>
<dbReference type="InterPro" id="IPR011006">
    <property type="entry name" value="CheY-like_superfamily"/>
</dbReference>
<comment type="caution">
    <text evidence="4">The sequence shown here is derived from an EMBL/GenBank/DDBJ whole genome shotgun (WGS) entry which is preliminary data.</text>
</comment>
<dbReference type="Pfam" id="PF00072">
    <property type="entry name" value="Response_reg"/>
    <property type="match status" value="1"/>
</dbReference>
<name>A0A015TVZ0_BACFG</name>
<evidence type="ECO:0000259" key="3">
    <source>
        <dbReference type="PROSITE" id="PS50110"/>
    </source>
</evidence>
<evidence type="ECO:0000313" key="5">
    <source>
        <dbReference type="Proteomes" id="UP000020529"/>
    </source>
</evidence>
<proteinExistence type="predicted"/>
<evidence type="ECO:0000256" key="1">
    <source>
        <dbReference type="ARBA" id="ARBA00022553"/>
    </source>
</evidence>
<dbReference type="SMART" id="SM00448">
    <property type="entry name" value="REC"/>
    <property type="match status" value="1"/>
</dbReference>
<dbReference type="InterPro" id="IPR001789">
    <property type="entry name" value="Sig_transdc_resp-reg_receiver"/>
</dbReference>